<proteinExistence type="inferred from homology"/>
<dbReference type="Gene3D" id="1.10.287.470">
    <property type="entry name" value="Helix hairpin bin"/>
    <property type="match status" value="1"/>
</dbReference>
<evidence type="ECO:0000256" key="2">
    <source>
        <dbReference type="SAM" id="Phobius"/>
    </source>
</evidence>
<evidence type="ECO:0000259" key="4">
    <source>
        <dbReference type="Pfam" id="PF25954"/>
    </source>
</evidence>
<dbReference type="InterPro" id="IPR006143">
    <property type="entry name" value="RND_pump_MFP"/>
</dbReference>
<organism evidence="5 6">
    <name type="scientific">Porphyromonas miyakawae</name>
    <dbReference type="NCBI Taxonomy" id="3137470"/>
    <lineage>
        <taxon>Bacteria</taxon>
        <taxon>Pseudomonadati</taxon>
        <taxon>Bacteroidota</taxon>
        <taxon>Bacteroidia</taxon>
        <taxon>Bacteroidales</taxon>
        <taxon>Porphyromonadaceae</taxon>
        <taxon>Porphyromonas</taxon>
    </lineage>
</organism>
<dbReference type="PANTHER" id="PTHR30469">
    <property type="entry name" value="MULTIDRUG RESISTANCE PROTEIN MDTA"/>
    <property type="match status" value="1"/>
</dbReference>
<dbReference type="Gene3D" id="6.20.50.140">
    <property type="match status" value="1"/>
</dbReference>
<keyword evidence="2" id="KW-0812">Transmembrane</keyword>
<comment type="caution">
    <text evidence="5">The sequence shown here is derived from an EMBL/GenBank/DDBJ whole genome shotgun (WGS) entry which is preliminary data.</text>
</comment>
<dbReference type="Pfam" id="PF25954">
    <property type="entry name" value="Beta-barrel_RND_2"/>
    <property type="match status" value="1"/>
</dbReference>
<evidence type="ECO:0000259" key="3">
    <source>
        <dbReference type="Pfam" id="PF25917"/>
    </source>
</evidence>
<sequence length="367" mass="40083">MKKAIKITLWCLFALIVVGVFVFLFMRTRPKKTHYAVEKATVVDSIENKTLLSGSVSPRDEVLIKPQLNGIIAEVFCKPGDVVKQGDVLARIEVLPEMMQTANAESSLRMAEIAFNEAKEQYERSKKLFESGVVAREEHEAATARYLKAKEQLDNGKEALEIVRTGRSSRTASSSSTLVRATISGTVLTVPVKVGSSVIQANTFNEGTTVASIADMNDMVFIGKVDETIIGKLHLGMPTRVRIGALQGKEIDASIEYIAPKGTTESGSTTYEVRAALNNEKTSELRSGYGANAEVILEGVYKVTAIPENCIFYRNDSTFVSIVTKEKPEMETKERYVVCGLSDGVSTEIKSGLKPGEKVRGLEIMGN</sequence>
<name>A0ABQ0E1I6_9PORP</name>
<evidence type="ECO:0000313" key="5">
    <source>
        <dbReference type="EMBL" id="GAB1251568.1"/>
    </source>
</evidence>
<dbReference type="Gene3D" id="2.40.30.170">
    <property type="match status" value="1"/>
</dbReference>
<dbReference type="NCBIfam" id="TIGR01730">
    <property type="entry name" value="RND_mfp"/>
    <property type="match status" value="1"/>
</dbReference>
<reference evidence="5 6" key="1">
    <citation type="journal article" date="2025" name="Int. J. Syst. Evol. Microbiol.">
        <title>Desulfovibrio falkowii sp. nov., Porphyromonas miyakawae sp. nov., Mediterraneibacter flintii sp. nov. and Owariibacterium komagatae gen. nov., sp. nov., isolated from human faeces.</title>
        <authorList>
            <person name="Hamaguchi T."/>
            <person name="Ohara M."/>
            <person name="Hisatomi A."/>
            <person name="Sekiguchi K."/>
            <person name="Takeda J.I."/>
            <person name="Ueyama J."/>
            <person name="Ito M."/>
            <person name="Nishiwaki H."/>
            <person name="Ogi T."/>
            <person name="Hirayama M."/>
            <person name="Ohkuma M."/>
            <person name="Sakamoto M."/>
            <person name="Ohno K."/>
        </authorList>
    </citation>
    <scope>NUCLEOTIDE SEQUENCE [LARGE SCALE GENOMIC DNA]</scope>
    <source>
        <strain evidence="5 6">13CB11C</strain>
    </source>
</reference>
<keyword evidence="2" id="KW-0472">Membrane</keyword>
<evidence type="ECO:0000256" key="1">
    <source>
        <dbReference type="ARBA" id="ARBA00009477"/>
    </source>
</evidence>
<dbReference type="Proteomes" id="UP001628220">
    <property type="component" value="Unassembled WGS sequence"/>
</dbReference>
<protein>
    <submittedName>
        <fullName evidence="5">Efflux RND transporter periplasmic adaptor subunit</fullName>
    </submittedName>
</protein>
<dbReference type="InterPro" id="IPR058792">
    <property type="entry name" value="Beta-barrel_RND_2"/>
</dbReference>
<dbReference type="Pfam" id="PF25917">
    <property type="entry name" value="BSH_RND"/>
    <property type="match status" value="1"/>
</dbReference>
<gene>
    <name evidence="5" type="ORF">Tsumi_06720</name>
</gene>
<dbReference type="EMBL" id="BAAFSF010000001">
    <property type="protein sequence ID" value="GAB1251568.1"/>
    <property type="molecule type" value="Genomic_DNA"/>
</dbReference>
<accession>A0ABQ0E1I6</accession>
<dbReference type="RefSeq" id="WP_411915373.1">
    <property type="nucleotide sequence ID" value="NZ_BAAFSF010000001.1"/>
</dbReference>
<feature type="transmembrane region" description="Helical" evidence="2">
    <location>
        <begin position="7"/>
        <end position="26"/>
    </location>
</feature>
<feature type="domain" description="CusB-like beta-barrel" evidence="4">
    <location>
        <begin position="225"/>
        <end position="293"/>
    </location>
</feature>
<dbReference type="InterPro" id="IPR058625">
    <property type="entry name" value="MdtA-like_BSH"/>
</dbReference>
<dbReference type="Gene3D" id="2.40.50.100">
    <property type="match status" value="1"/>
</dbReference>
<evidence type="ECO:0000313" key="6">
    <source>
        <dbReference type="Proteomes" id="UP001628220"/>
    </source>
</evidence>
<comment type="similarity">
    <text evidence="1">Belongs to the membrane fusion protein (MFP) (TC 8.A.1) family.</text>
</comment>
<keyword evidence="6" id="KW-1185">Reference proteome</keyword>
<feature type="domain" description="Multidrug resistance protein MdtA-like barrel-sandwich hybrid" evidence="3">
    <location>
        <begin position="62"/>
        <end position="203"/>
    </location>
</feature>
<keyword evidence="2" id="KW-1133">Transmembrane helix</keyword>
<dbReference type="PANTHER" id="PTHR30469:SF33">
    <property type="entry name" value="SLR1207 PROTEIN"/>
    <property type="match status" value="1"/>
</dbReference>
<dbReference type="SUPFAM" id="SSF111369">
    <property type="entry name" value="HlyD-like secretion proteins"/>
    <property type="match status" value="1"/>
</dbReference>